<dbReference type="GO" id="GO:0042802">
    <property type="term" value="F:identical protein binding"/>
    <property type="evidence" value="ECO:0007669"/>
    <property type="project" value="TreeGrafter"/>
</dbReference>
<feature type="binding site" evidence="7">
    <location>
        <position position="278"/>
    </location>
    <ligand>
        <name>N(2)-acetyl-L-ornithine</name>
        <dbReference type="ChEBI" id="CHEBI:57805"/>
    </ligand>
</feature>
<feature type="binding site" evidence="7">
    <location>
        <begin position="103"/>
        <end position="104"/>
    </location>
    <ligand>
        <name>pyridoxal 5'-phosphate</name>
        <dbReference type="ChEBI" id="CHEBI:597326"/>
    </ligand>
</feature>
<keyword evidence="7" id="KW-0963">Cytoplasm</keyword>
<dbReference type="InterPro" id="IPR015424">
    <property type="entry name" value="PyrdxlP-dep_Trfase"/>
</dbReference>
<accession>A0A7V5P0Y1</accession>
<feature type="binding site" evidence="7">
    <location>
        <position position="136"/>
    </location>
    <ligand>
        <name>pyridoxal 5'-phosphate</name>
        <dbReference type="ChEBI" id="CHEBI:597326"/>
    </ligand>
</feature>
<dbReference type="FunFam" id="3.40.640.10:FF:000004">
    <property type="entry name" value="Acetylornithine aminotransferase"/>
    <property type="match status" value="1"/>
</dbReference>
<dbReference type="PANTHER" id="PTHR11986">
    <property type="entry name" value="AMINOTRANSFERASE CLASS III"/>
    <property type="match status" value="1"/>
</dbReference>
<dbReference type="GO" id="GO:0005737">
    <property type="term" value="C:cytoplasm"/>
    <property type="evidence" value="ECO:0007669"/>
    <property type="project" value="UniProtKB-SubCell"/>
</dbReference>
<keyword evidence="2 7" id="KW-0028">Amino-acid biosynthesis</keyword>
<evidence type="ECO:0000256" key="1">
    <source>
        <dbReference type="ARBA" id="ARBA00022576"/>
    </source>
</evidence>
<comment type="pathway">
    <text evidence="7">Amino-acid biosynthesis; L-arginine biosynthesis; N(2)-acetyl-L-ornithine from L-glutamate: step 4/4.</text>
</comment>
<reference evidence="8" key="1">
    <citation type="journal article" date="2020" name="mSystems">
        <title>Genome- and Community-Level Interaction Insights into Carbon Utilization and Element Cycling Functions of Hydrothermarchaeota in Hydrothermal Sediment.</title>
        <authorList>
            <person name="Zhou Z."/>
            <person name="Liu Y."/>
            <person name="Xu W."/>
            <person name="Pan J."/>
            <person name="Luo Z.H."/>
            <person name="Li M."/>
        </authorList>
    </citation>
    <scope>NUCLEOTIDE SEQUENCE [LARGE SCALE GENOMIC DNA]</scope>
    <source>
        <strain evidence="8">HyVt-533</strain>
    </source>
</reference>
<dbReference type="Gene3D" id="3.90.1150.10">
    <property type="entry name" value="Aspartate Aminotransferase, domain 1"/>
    <property type="match status" value="1"/>
</dbReference>
<dbReference type="GO" id="GO:0003992">
    <property type="term" value="F:N2-acetyl-L-ornithine:2-oxoglutarate 5-aminotransferase activity"/>
    <property type="evidence" value="ECO:0007669"/>
    <property type="project" value="UniProtKB-UniRule"/>
</dbReference>
<feature type="binding site" evidence="7">
    <location>
        <begin position="221"/>
        <end position="224"/>
    </location>
    <ligand>
        <name>pyridoxal 5'-phosphate</name>
        <dbReference type="ChEBI" id="CHEBI:597326"/>
    </ligand>
</feature>
<proteinExistence type="inferred from homology"/>
<comment type="catalytic activity">
    <reaction evidence="7">
        <text>N(2)-acetyl-L-ornithine + 2-oxoglutarate = N-acetyl-L-glutamate 5-semialdehyde + L-glutamate</text>
        <dbReference type="Rhea" id="RHEA:18049"/>
        <dbReference type="ChEBI" id="CHEBI:16810"/>
        <dbReference type="ChEBI" id="CHEBI:29123"/>
        <dbReference type="ChEBI" id="CHEBI:29985"/>
        <dbReference type="ChEBI" id="CHEBI:57805"/>
        <dbReference type="EC" id="2.6.1.11"/>
    </reaction>
</comment>
<dbReference type="SUPFAM" id="SSF53383">
    <property type="entry name" value="PLP-dependent transferases"/>
    <property type="match status" value="1"/>
</dbReference>
<dbReference type="GO" id="GO:0031299">
    <property type="term" value="F:taurine-pyruvate aminotransferase activity"/>
    <property type="evidence" value="ECO:0007669"/>
    <property type="project" value="UniProtKB-EC"/>
</dbReference>
<comment type="cofactor">
    <cofactor evidence="7">
        <name>pyridoxal 5'-phosphate</name>
        <dbReference type="ChEBI" id="CHEBI:597326"/>
    </cofactor>
    <text evidence="7">Binds 1 pyridoxal phosphate per subunit.</text>
</comment>
<protein>
    <recommendedName>
        <fullName evidence="7">Acetylornithine aminotransferase</fullName>
        <shortName evidence="7">ACOAT</shortName>
        <ecNumber evidence="7">2.6.1.11</ecNumber>
    </recommendedName>
</protein>
<comment type="subcellular location">
    <subcellularLocation>
        <location evidence="7">Cytoplasm</location>
    </subcellularLocation>
</comment>
<comment type="caution">
    <text evidence="8">The sequence shown here is derived from an EMBL/GenBank/DDBJ whole genome shotgun (WGS) entry which is preliminary data.</text>
</comment>
<comment type="miscellaneous">
    <text evidence="7">May also have succinyldiaminopimelate aminotransferase activity, thus carrying out the corresponding step in lysine biosynthesis.</text>
</comment>
<organism evidence="8">
    <name type="scientific">Thermodesulfatator atlanticus</name>
    <dbReference type="NCBI Taxonomy" id="501497"/>
    <lineage>
        <taxon>Bacteria</taxon>
        <taxon>Pseudomonadati</taxon>
        <taxon>Thermodesulfobacteriota</taxon>
        <taxon>Thermodesulfobacteria</taxon>
        <taxon>Thermodesulfobacteriales</taxon>
        <taxon>Thermodesulfatatoraceae</taxon>
        <taxon>Thermodesulfatator</taxon>
    </lineage>
</organism>
<dbReference type="HAMAP" id="MF_01107">
    <property type="entry name" value="ArgD_aminotrans_3"/>
    <property type="match status" value="1"/>
</dbReference>
<dbReference type="Gene3D" id="3.40.640.10">
    <property type="entry name" value="Type I PLP-dependent aspartate aminotransferase-like (Major domain)"/>
    <property type="match status" value="1"/>
</dbReference>
<dbReference type="PANTHER" id="PTHR11986:SF79">
    <property type="entry name" value="ACETYLORNITHINE AMINOTRANSFERASE, MITOCHONDRIAL"/>
    <property type="match status" value="1"/>
</dbReference>
<feature type="binding site" evidence="7">
    <location>
        <position position="279"/>
    </location>
    <ligand>
        <name>pyridoxal 5'-phosphate</name>
        <dbReference type="ChEBI" id="CHEBI:597326"/>
    </ligand>
</feature>
<dbReference type="UniPathway" id="UPA00068">
    <property type="reaction ID" value="UER00109"/>
</dbReference>
<dbReference type="PIRSF" id="PIRSF000521">
    <property type="entry name" value="Transaminase_4ab_Lys_Orn"/>
    <property type="match status" value="1"/>
</dbReference>
<dbReference type="InterPro" id="IPR050103">
    <property type="entry name" value="Class-III_PLP-dep_AT"/>
</dbReference>
<dbReference type="GO" id="GO:0006526">
    <property type="term" value="P:L-arginine biosynthetic process"/>
    <property type="evidence" value="ECO:0007669"/>
    <property type="project" value="UniProtKB-UniRule"/>
</dbReference>
<dbReference type="NCBIfam" id="NF002325">
    <property type="entry name" value="PRK01278.1"/>
    <property type="match status" value="1"/>
</dbReference>
<evidence type="ECO:0000313" key="8">
    <source>
        <dbReference type="EMBL" id="HHI97775.1"/>
    </source>
</evidence>
<evidence type="ECO:0000256" key="4">
    <source>
        <dbReference type="ARBA" id="ARBA00022898"/>
    </source>
</evidence>
<evidence type="ECO:0000256" key="6">
    <source>
        <dbReference type="ARBA" id="ARBA00052998"/>
    </source>
</evidence>
<dbReference type="InterPro" id="IPR015421">
    <property type="entry name" value="PyrdxlP-dep_Trfase_major"/>
</dbReference>
<gene>
    <name evidence="7" type="primary">argD</name>
    <name evidence="8" type="ORF">ENJ96_07970</name>
</gene>
<feature type="modified residue" description="N6-(pyridoxal phosphate)lysine" evidence="7">
    <location>
        <position position="250"/>
    </location>
</feature>
<comment type="catalytic activity">
    <reaction evidence="6">
        <text>taurine + pyruvate = sulfoacetaldehyde + L-alanine</text>
        <dbReference type="Rhea" id="RHEA:10420"/>
        <dbReference type="ChEBI" id="CHEBI:15361"/>
        <dbReference type="ChEBI" id="CHEBI:57972"/>
        <dbReference type="ChEBI" id="CHEBI:58246"/>
        <dbReference type="ChEBI" id="CHEBI:507393"/>
        <dbReference type="EC" id="2.6.1.77"/>
    </reaction>
    <physiologicalReaction direction="left-to-right" evidence="6">
        <dbReference type="Rhea" id="RHEA:10421"/>
    </physiologicalReaction>
</comment>
<dbReference type="CDD" id="cd00610">
    <property type="entry name" value="OAT_like"/>
    <property type="match status" value="1"/>
</dbReference>
<dbReference type="InterPro" id="IPR005814">
    <property type="entry name" value="Aminotrans_3"/>
</dbReference>
<dbReference type="GO" id="GO:0030170">
    <property type="term" value="F:pyridoxal phosphate binding"/>
    <property type="evidence" value="ECO:0007669"/>
    <property type="project" value="InterPro"/>
</dbReference>
<keyword evidence="1 7" id="KW-0032">Aminotransferase</keyword>
<dbReference type="InterPro" id="IPR049704">
    <property type="entry name" value="Aminotrans_3_PPA_site"/>
</dbReference>
<keyword evidence="4 7" id="KW-0663">Pyridoxal phosphate</keyword>
<dbReference type="Pfam" id="PF00202">
    <property type="entry name" value="Aminotran_3"/>
    <property type="match status" value="1"/>
</dbReference>
<evidence type="ECO:0000256" key="5">
    <source>
        <dbReference type="ARBA" id="ARBA00023317"/>
    </source>
</evidence>
<dbReference type="AlphaFoldDB" id="A0A7V5P0Y1"/>
<dbReference type="EMBL" id="DROK01000234">
    <property type="protein sequence ID" value="HHI97775.1"/>
    <property type="molecule type" value="Genomic_DNA"/>
</dbReference>
<comment type="subunit">
    <text evidence="7">Homodimer.</text>
</comment>
<dbReference type="PROSITE" id="PS00600">
    <property type="entry name" value="AA_TRANSFER_CLASS_3"/>
    <property type="match status" value="1"/>
</dbReference>
<evidence type="ECO:0000256" key="7">
    <source>
        <dbReference type="HAMAP-Rule" id="MF_01107"/>
    </source>
</evidence>
<keyword evidence="3 7" id="KW-0808">Transferase</keyword>
<comment type="similarity">
    <text evidence="7">Belongs to the class-III pyridoxal-phosphate-dependent aminotransferase family. ArgD subfamily.</text>
</comment>
<sequence>MGYLKDLGEIYLAANYKRLPVAFVRGKGSRLYDEEGREYLDFCAGIAVCALGHAPAPVVEAVCSQAEKLIHVSNLYWTEPQAKLAQLLCTHSFAEKVFFCNSGAEAVEAALKLARRYAWKNFGPEKYEIVALENSFHGRTYGALSATGQSLYWQGFEPLVPGFRHVPPNDLKALEGAVSEKTCAILLEPILGEGGVIPLTREFLATARRLADEKKALLIFDEIQTGIGRTGKLFAYEHYEIEPDAMTLAKGLAGGLPLGALLARAEVMAALEPGTHASTFGGNPVCCAAAYAVLKTILKEDFLKEVTLKGRSLAQRLQSLQEDFPELVKEVRGLGLMWGMELSVPAGPVFQYLFEKKRILVTCIKDRILRFTPPLIIAYREIDALYEALKEALKNYPIKEVKNA</sequence>
<dbReference type="EC" id="2.6.1.11" evidence="7"/>
<feature type="binding site" evidence="7">
    <location>
        <position position="139"/>
    </location>
    <ligand>
        <name>N(2)-acetyl-L-ornithine</name>
        <dbReference type="ChEBI" id="CHEBI:57805"/>
    </ligand>
</feature>
<evidence type="ECO:0000256" key="3">
    <source>
        <dbReference type="ARBA" id="ARBA00022679"/>
    </source>
</evidence>
<dbReference type="InterPro" id="IPR015422">
    <property type="entry name" value="PyrdxlP-dep_Trfase_small"/>
</dbReference>
<dbReference type="Proteomes" id="UP000886101">
    <property type="component" value="Unassembled WGS sequence"/>
</dbReference>
<keyword evidence="7" id="KW-0055">Arginine biosynthesis</keyword>
<dbReference type="InterPro" id="IPR004636">
    <property type="entry name" value="AcOrn/SuccOrn_fam"/>
</dbReference>
<keyword evidence="5" id="KW-0670">Pyruvate</keyword>
<evidence type="ECO:0000256" key="2">
    <source>
        <dbReference type="ARBA" id="ARBA00022605"/>
    </source>
</evidence>
<name>A0A7V5P0Y1_9BACT</name>
<dbReference type="NCBIfam" id="TIGR00707">
    <property type="entry name" value="argD"/>
    <property type="match status" value="1"/>
</dbReference>